<name>A0A8J4TSL9_CLAMG</name>
<reference evidence="2" key="1">
    <citation type="submission" date="2020-07" db="EMBL/GenBank/DDBJ databases">
        <title>Clarias magur genome sequencing, assembly and annotation.</title>
        <authorList>
            <person name="Kushwaha B."/>
            <person name="Kumar R."/>
            <person name="Das P."/>
            <person name="Joshi C.G."/>
            <person name="Kumar D."/>
            <person name="Nagpure N.S."/>
            <person name="Pandey M."/>
            <person name="Agarwal S."/>
            <person name="Srivastava S."/>
            <person name="Singh M."/>
            <person name="Sahoo L."/>
            <person name="Jayasankar P."/>
            <person name="Meher P.K."/>
            <person name="Koringa P.G."/>
            <person name="Iquebal M.A."/>
            <person name="Das S.P."/>
            <person name="Bit A."/>
            <person name="Patnaik S."/>
            <person name="Patel N."/>
            <person name="Shah T.M."/>
            <person name="Hinsu A."/>
            <person name="Jena J.K."/>
        </authorList>
    </citation>
    <scope>NUCLEOTIDE SEQUENCE</scope>
    <source>
        <strain evidence="2">CIFAMagur01</strain>
        <tissue evidence="2">Testis</tissue>
    </source>
</reference>
<dbReference type="EMBL" id="QNUK01000429">
    <property type="protein sequence ID" value="KAF5893528.1"/>
    <property type="molecule type" value="Genomic_DNA"/>
</dbReference>
<feature type="region of interest" description="Disordered" evidence="1">
    <location>
        <begin position="48"/>
        <end position="75"/>
    </location>
</feature>
<feature type="compositionally biased region" description="Basic and acidic residues" evidence="1">
    <location>
        <begin position="61"/>
        <end position="75"/>
    </location>
</feature>
<feature type="compositionally biased region" description="Acidic residues" evidence="1">
    <location>
        <begin position="167"/>
        <end position="188"/>
    </location>
</feature>
<sequence length="188" mass="21635">MDVLCTSSVTDLSMHEPRFQLKQEGEHEVWSSDYPNAGQEFQAFLPDSFLSKPQPLPPLMQHHEDGAGDGRRPRHDMNRVMLDIKTEPDLSDVESFVYSDDPEDLSTSKDGWDCKSERQNEYTLEECDDGCNTLTIIKIEPNEEDLSFCNELQENSQIESIEISHSEEEEEEEECDISLEDNEEENLT</sequence>
<comment type="caution">
    <text evidence="2">The sequence shown here is derived from an EMBL/GenBank/DDBJ whole genome shotgun (WGS) entry which is preliminary data.</text>
</comment>
<feature type="region of interest" description="Disordered" evidence="1">
    <location>
        <begin position="159"/>
        <end position="188"/>
    </location>
</feature>
<dbReference type="Proteomes" id="UP000727407">
    <property type="component" value="Unassembled WGS sequence"/>
</dbReference>
<dbReference type="OrthoDB" id="10050330at2759"/>
<dbReference type="AlphaFoldDB" id="A0A8J4TSL9"/>
<evidence type="ECO:0000313" key="3">
    <source>
        <dbReference type="Proteomes" id="UP000727407"/>
    </source>
</evidence>
<proteinExistence type="predicted"/>
<keyword evidence="3" id="KW-1185">Reference proteome</keyword>
<evidence type="ECO:0000313" key="2">
    <source>
        <dbReference type="EMBL" id="KAF5893528.1"/>
    </source>
</evidence>
<protein>
    <submittedName>
        <fullName evidence="2">Zinc finger protein</fullName>
    </submittedName>
</protein>
<gene>
    <name evidence="2" type="ORF">DAT39_016770</name>
</gene>
<accession>A0A8J4TSL9</accession>
<feature type="non-terminal residue" evidence="2">
    <location>
        <position position="1"/>
    </location>
</feature>
<organism evidence="2 3">
    <name type="scientific">Clarias magur</name>
    <name type="common">Asian catfish</name>
    <name type="synonym">Macropteronotus magur</name>
    <dbReference type="NCBI Taxonomy" id="1594786"/>
    <lineage>
        <taxon>Eukaryota</taxon>
        <taxon>Metazoa</taxon>
        <taxon>Chordata</taxon>
        <taxon>Craniata</taxon>
        <taxon>Vertebrata</taxon>
        <taxon>Euteleostomi</taxon>
        <taxon>Actinopterygii</taxon>
        <taxon>Neopterygii</taxon>
        <taxon>Teleostei</taxon>
        <taxon>Ostariophysi</taxon>
        <taxon>Siluriformes</taxon>
        <taxon>Clariidae</taxon>
        <taxon>Clarias</taxon>
    </lineage>
</organism>
<evidence type="ECO:0000256" key="1">
    <source>
        <dbReference type="SAM" id="MobiDB-lite"/>
    </source>
</evidence>